<keyword evidence="3" id="KW-1185">Reference proteome</keyword>
<name>A0ABN8B3T3_CHISP</name>
<reference evidence="2" key="1">
    <citation type="submission" date="2021-12" db="EMBL/GenBank/DDBJ databases">
        <authorList>
            <person name="King R."/>
        </authorList>
    </citation>
    <scope>NUCLEOTIDE SEQUENCE</scope>
</reference>
<sequence>MLLNLSRPIKKASIMGPQPQKLLQQESEAGGLELSVEMECPVGELKKKMDYLLAALRREKSKIAKTSTTGKGADEVYQSSWFAFKYLQFLMDRNKLRPRINTEGQDRTLKDNTSVNDENDDIGEDHDQSQDKQPCSTASTESDKTTDNAKNSSKSQFKAPLPKKRKYVANQNPMLQSAFDLLTSSASAAKAVATASTAPATGLDQYQLYANYLAGKFRGYSKQTYMTVEHQINNILYNADCGQYDYQRGYSTPASTYPMAETTTPQMSVNSSYRNRAQSLALAETELGNLRDHDYCEDTDTYTLALANVYNVILYILAFSQRVQRYIIQQAITTIVIQWEELKFQRLHL</sequence>
<dbReference type="Proteomes" id="UP001153292">
    <property type="component" value="Chromosome 26"/>
</dbReference>
<feature type="compositionally biased region" description="Polar residues" evidence="1">
    <location>
        <begin position="131"/>
        <end position="140"/>
    </location>
</feature>
<dbReference type="PANTHER" id="PTHR21505">
    <property type="entry name" value="MADF DOMAIN-CONTAINING PROTEIN-RELATED"/>
    <property type="match status" value="1"/>
</dbReference>
<proteinExistence type="predicted"/>
<evidence type="ECO:0000313" key="3">
    <source>
        <dbReference type="Proteomes" id="UP001153292"/>
    </source>
</evidence>
<evidence type="ECO:0000256" key="1">
    <source>
        <dbReference type="SAM" id="MobiDB-lite"/>
    </source>
</evidence>
<evidence type="ECO:0000313" key="2">
    <source>
        <dbReference type="EMBL" id="CAH0403829.1"/>
    </source>
</evidence>
<accession>A0ABN8B3T3</accession>
<protein>
    <recommendedName>
        <fullName evidence="4">MADF domain-containing protein</fullName>
    </recommendedName>
</protein>
<organism evidence="2 3">
    <name type="scientific">Chilo suppressalis</name>
    <name type="common">Asiatic rice borer moth</name>
    <dbReference type="NCBI Taxonomy" id="168631"/>
    <lineage>
        <taxon>Eukaryota</taxon>
        <taxon>Metazoa</taxon>
        <taxon>Ecdysozoa</taxon>
        <taxon>Arthropoda</taxon>
        <taxon>Hexapoda</taxon>
        <taxon>Insecta</taxon>
        <taxon>Pterygota</taxon>
        <taxon>Neoptera</taxon>
        <taxon>Endopterygota</taxon>
        <taxon>Lepidoptera</taxon>
        <taxon>Glossata</taxon>
        <taxon>Ditrysia</taxon>
        <taxon>Pyraloidea</taxon>
        <taxon>Crambidae</taxon>
        <taxon>Crambinae</taxon>
        <taxon>Chilo</taxon>
    </lineage>
</organism>
<dbReference type="EMBL" id="OU963919">
    <property type="protein sequence ID" value="CAH0403829.1"/>
    <property type="molecule type" value="Genomic_DNA"/>
</dbReference>
<gene>
    <name evidence="2" type="ORF">CHILSU_LOCUS7120</name>
</gene>
<feature type="region of interest" description="Disordered" evidence="1">
    <location>
        <begin position="101"/>
        <end position="163"/>
    </location>
</feature>
<dbReference type="PANTHER" id="PTHR21505:SF8">
    <property type="entry name" value="DPT-YFP REPRESSOR BY OVEREXPRESSION, ISOFORM D-RELATED"/>
    <property type="match status" value="1"/>
</dbReference>
<evidence type="ECO:0008006" key="4">
    <source>
        <dbReference type="Google" id="ProtNLM"/>
    </source>
</evidence>